<dbReference type="InterPro" id="IPR011701">
    <property type="entry name" value="MFS"/>
</dbReference>
<keyword evidence="2" id="KW-1003">Cell membrane</keyword>
<dbReference type="Pfam" id="PF07690">
    <property type="entry name" value="MFS_1"/>
    <property type="match status" value="1"/>
</dbReference>
<dbReference type="EMBL" id="JADWYR010000001">
    <property type="protein sequence ID" value="MBG9374944.1"/>
    <property type="molecule type" value="Genomic_DNA"/>
</dbReference>
<feature type="transmembrane region" description="Helical" evidence="6">
    <location>
        <begin position="345"/>
        <end position="363"/>
    </location>
</feature>
<gene>
    <name evidence="8" type="ORF">I5907_01755</name>
</gene>
<feature type="transmembrane region" description="Helical" evidence="6">
    <location>
        <begin position="369"/>
        <end position="386"/>
    </location>
</feature>
<dbReference type="RefSeq" id="WP_196989026.1">
    <property type="nucleotide sequence ID" value="NZ_JADWYR010000001.1"/>
</dbReference>
<comment type="caution">
    <text evidence="8">The sequence shown here is derived from an EMBL/GenBank/DDBJ whole genome shotgun (WGS) entry which is preliminary data.</text>
</comment>
<evidence type="ECO:0000256" key="6">
    <source>
        <dbReference type="SAM" id="Phobius"/>
    </source>
</evidence>
<feature type="transmembrane region" description="Helical" evidence="6">
    <location>
        <begin position="53"/>
        <end position="72"/>
    </location>
</feature>
<feature type="transmembrane region" description="Helical" evidence="6">
    <location>
        <begin position="165"/>
        <end position="187"/>
    </location>
</feature>
<dbReference type="InterPro" id="IPR050189">
    <property type="entry name" value="MFS_Efflux_Transporters"/>
</dbReference>
<dbReference type="PROSITE" id="PS50850">
    <property type="entry name" value="MFS"/>
    <property type="match status" value="1"/>
</dbReference>
<keyword evidence="4 6" id="KW-1133">Transmembrane helix</keyword>
<protein>
    <submittedName>
        <fullName evidence="8">MFS transporter</fullName>
    </submittedName>
</protein>
<name>A0A931E4D7_9BACT</name>
<feature type="transmembrane region" description="Helical" evidence="6">
    <location>
        <begin position="137"/>
        <end position="159"/>
    </location>
</feature>
<keyword evidence="5 6" id="KW-0472">Membrane</keyword>
<evidence type="ECO:0000256" key="2">
    <source>
        <dbReference type="ARBA" id="ARBA00022475"/>
    </source>
</evidence>
<evidence type="ECO:0000256" key="1">
    <source>
        <dbReference type="ARBA" id="ARBA00004651"/>
    </source>
</evidence>
<dbReference type="GO" id="GO:0022857">
    <property type="term" value="F:transmembrane transporter activity"/>
    <property type="evidence" value="ECO:0007669"/>
    <property type="project" value="InterPro"/>
</dbReference>
<dbReference type="CDD" id="cd17324">
    <property type="entry name" value="MFS_NepI_like"/>
    <property type="match status" value="1"/>
</dbReference>
<dbReference type="AlphaFoldDB" id="A0A931E4D7"/>
<dbReference type="SUPFAM" id="SSF103473">
    <property type="entry name" value="MFS general substrate transporter"/>
    <property type="match status" value="1"/>
</dbReference>
<proteinExistence type="predicted"/>
<accession>A0A931E4D7</accession>
<evidence type="ECO:0000313" key="9">
    <source>
        <dbReference type="Proteomes" id="UP000628448"/>
    </source>
</evidence>
<feature type="transmembrane region" description="Helical" evidence="6">
    <location>
        <begin position="208"/>
        <end position="232"/>
    </location>
</feature>
<keyword evidence="9" id="KW-1185">Reference proteome</keyword>
<dbReference type="GO" id="GO:0005886">
    <property type="term" value="C:plasma membrane"/>
    <property type="evidence" value="ECO:0007669"/>
    <property type="project" value="UniProtKB-SubCell"/>
</dbReference>
<evidence type="ECO:0000313" key="8">
    <source>
        <dbReference type="EMBL" id="MBG9374944.1"/>
    </source>
</evidence>
<feature type="transmembrane region" description="Helical" evidence="6">
    <location>
        <begin position="276"/>
        <end position="295"/>
    </location>
</feature>
<comment type="subcellular location">
    <subcellularLocation>
        <location evidence="1">Cell membrane</location>
        <topology evidence="1">Multi-pass membrane protein</topology>
    </subcellularLocation>
</comment>
<evidence type="ECO:0000256" key="5">
    <source>
        <dbReference type="ARBA" id="ARBA00023136"/>
    </source>
</evidence>
<dbReference type="Gene3D" id="1.20.1250.20">
    <property type="entry name" value="MFS general substrate transporter like domains"/>
    <property type="match status" value="2"/>
</dbReference>
<organism evidence="8 9">
    <name type="scientific">Panacibacter microcysteis</name>
    <dbReference type="NCBI Taxonomy" id="2793269"/>
    <lineage>
        <taxon>Bacteria</taxon>
        <taxon>Pseudomonadati</taxon>
        <taxon>Bacteroidota</taxon>
        <taxon>Chitinophagia</taxon>
        <taxon>Chitinophagales</taxon>
        <taxon>Chitinophagaceae</taxon>
        <taxon>Panacibacter</taxon>
    </lineage>
</organism>
<reference evidence="8" key="1">
    <citation type="submission" date="2020-11" db="EMBL/GenBank/DDBJ databases">
        <title>Bacterial whole genome sequence for Panacibacter sp. DH6.</title>
        <authorList>
            <person name="Le V."/>
            <person name="Ko S."/>
            <person name="Ahn C.-Y."/>
            <person name="Oh H.-M."/>
        </authorList>
    </citation>
    <scope>NUCLEOTIDE SEQUENCE</scope>
    <source>
        <strain evidence="8">DH6</strain>
    </source>
</reference>
<dbReference type="InterPro" id="IPR020846">
    <property type="entry name" value="MFS_dom"/>
</dbReference>
<dbReference type="PANTHER" id="PTHR43124:SF6">
    <property type="entry name" value="TRANSPORTER ARAJ-RELATED"/>
    <property type="match status" value="1"/>
</dbReference>
<feature type="transmembrane region" description="Helical" evidence="6">
    <location>
        <begin position="244"/>
        <end position="264"/>
    </location>
</feature>
<feature type="transmembrane region" description="Helical" evidence="6">
    <location>
        <begin position="79"/>
        <end position="98"/>
    </location>
</feature>
<dbReference type="Proteomes" id="UP000628448">
    <property type="component" value="Unassembled WGS sequence"/>
</dbReference>
<dbReference type="InterPro" id="IPR036259">
    <property type="entry name" value="MFS_trans_sf"/>
</dbReference>
<feature type="transmembrane region" description="Helical" evidence="6">
    <location>
        <begin position="104"/>
        <end position="125"/>
    </location>
</feature>
<sequence length="423" mass="44407">MKKEGFLSSLKPSLLTITIGGFSIGMAEFMMMGVLPDVAASLGISIPTAGHLISIYALGVVIGAPLLVALSGKFAPKKVLITLMLMFGVFNGVFALAPNYETLMIARFFAGLPHGAFFGMGAVVASKLAEPGREARAVSVMFAGLTVANIIGVPLGTYIGHNLSWRLSFFIIAAVALLAAASIKKWLPDVKASSENSFKDSVKVFGKAELWLIIGISAIGTGGLFAWISYIAPLMTEVAGFESNMVTVIMIIAGLGMAVGNFIGGRLADRFSPLKTTGFLLLTMMVSLVIVALVSSYQPTAILMTFITGAIAFAVIAPMQMLMINAAKGSEMLASAALQASANTGNALGAFLGGLPIAAGLGYTSPQYVGVGLAFTGLLFCLAIAYRQRNERLSFSQNNDTLTIPTTVKTIVHEKTHYESTIH</sequence>
<feature type="transmembrane region" description="Helical" evidence="6">
    <location>
        <begin position="301"/>
        <end position="324"/>
    </location>
</feature>
<feature type="domain" description="Major facilitator superfamily (MFS) profile" evidence="7">
    <location>
        <begin position="13"/>
        <end position="389"/>
    </location>
</feature>
<keyword evidence="3 6" id="KW-0812">Transmembrane</keyword>
<evidence type="ECO:0000256" key="4">
    <source>
        <dbReference type="ARBA" id="ARBA00022989"/>
    </source>
</evidence>
<evidence type="ECO:0000256" key="3">
    <source>
        <dbReference type="ARBA" id="ARBA00022692"/>
    </source>
</evidence>
<feature type="transmembrane region" description="Helical" evidence="6">
    <location>
        <begin position="12"/>
        <end position="33"/>
    </location>
</feature>
<evidence type="ECO:0000259" key="7">
    <source>
        <dbReference type="PROSITE" id="PS50850"/>
    </source>
</evidence>
<dbReference type="PANTHER" id="PTHR43124">
    <property type="entry name" value="PURINE EFFLUX PUMP PBUE"/>
    <property type="match status" value="1"/>
</dbReference>